<name>A0AAE5H2S5_CLOBE</name>
<protein>
    <submittedName>
        <fullName evidence="1">Uncharacterized protein</fullName>
    </submittedName>
</protein>
<evidence type="ECO:0000313" key="1">
    <source>
        <dbReference type="EMBL" id="NSB13038.1"/>
    </source>
</evidence>
<dbReference type="AlphaFoldDB" id="A0AAE5H2S5"/>
<reference evidence="1" key="1">
    <citation type="submission" date="2020-06" db="EMBL/GenBank/DDBJ databases">
        <title>Genomic insights into acetone-butanol-ethanol (ABE) fermentation by sequencing solventogenic clostridia strains.</title>
        <authorList>
            <person name="Brown S."/>
        </authorList>
    </citation>
    <scope>NUCLEOTIDE SEQUENCE</scope>
    <source>
        <strain evidence="1">DJ123</strain>
    </source>
</reference>
<accession>A0AAE5H2S5</accession>
<sequence>MSDKEITLKQAYNNYIDSLVSYIGEIKQNSNNLEGAFNNGLNYILDNSLEVGLRNSREYVLSGSTDRLLAKKVI</sequence>
<dbReference type="EMBL" id="JABTDW010000001">
    <property type="protein sequence ID" value="NSB13038.1"/>
    <property type="molecule type" value="Genomic_DNA"/>
</dbReference>
<evidence type="ECO:0000313" key="2">
    <source>
        <dbReference type="Proteomes" id="UP000822184"/>
    </source>
</evidence>
<dbReference type="RefSeq" id="WP_023973233.1">
    <property type="nucleotide sequence ID" value="NZ_JABTDW010000001.1"/>
</dbReference>
<organism evidence="1 2">
    <name type="scientific">Clostridium beijerinckii</name>
    <name type="common">Clostridium MP</name>
    <dbReference type="NCBI Taxonomy" id="1520"/>
    <lineage>
        <taxon>Bacteria</taxon>
        <taxon>Bacillati</taxon>
        <taxon>Bacillota</taxon>
        <taxon>Clostridia</taxon>
        <taxon>Eubacteriales</taxon>
        <taxon>Clostridiaceae</taxon>
        <taxon>Clostridium</taxon>
    </lineage>
</organism>
<dbReference type="Proteomes" id="UP000822184">
    <property type="component" value="Unassembled WGS sequence"/>
</dbReference>
<comment type="caution">
    <text evidence="1">The sequence shown here is derived from an EMBL/GenBank/DDBJ whole genome shotgun (WGS) entry which is preliminary data.</text>
</comment>
<proteinExistence type="predicted"/>
<gene>
    <name evidence="1" type="ORF">BCD95_001297</name>
</gene>